<evidence type="ECO:0000256" key="4">
    <source>
        <dbReference type="ARBA" id="ARBA00022824"/>
    </source>
</evidence>
<feature type="compositionally biased region" description="Basic and acidic residues" evidence="8">
    <location>
        <begin position="26"/>
        <end position="35"/>
    </location>
</feature>
<dbReference type="CDD" id="cd03388">
    <property type="entry name" value="PAP2_SPPase1"/>
    <property type="match status" value="1"/>
</dbReference>
<comment type="caution">
    <text evidence="11">The sequence shown here is derived from an EMBL/GenBank/DDBJ whole genome shotgun (WGS) entry which is preliminary data.</text>
</comment>
<keyword evidence="4" id="KW-0256">Endoplasmic reticulum</keyword>
<feature type="transmembrane region" description="Helical" evidence="9">
    <location>
        <begin position="315"/>
        <end position="336"/>
    </location>
</feature>
<dbReference type="PANTHER" id="PTHR14969:SF28">
    <property type="entry name" value="DIHYDROSPHINGOSINE 1-PHOSPHATE PHOSPHATASE LCB3-RELATED"/>
    <property type="match status" value="1"/>
</dbReference>
<dbReference type="PANTHER" id="PTHR14969">
    <property type="entry name" value="SPHINGOSINE-1-PHOSPHATE PHOSPHOHYDROLASE"/>
    <property type="match status" value="1"/>
</dbReference>
<evidence type="ECO:0000256" key="7">
    <source>
        <dbReference type="ARBA" id="ARBA00038324"/>
    </source>
</evidence>
<feature type="transmembrane region" description="Helical" evidence="9">
    <location>
        <begin position="117"/>
        <end position="136"/>
    </location>
</feature>
<dbReference type="GO" id="GO:0005789">
    <property type="term" value="C:endoplasmic reticulum membrane"/>
    <property type="evidence" value="ECO:0007669"/>
    <property type="project" value="UniProtKB-SubCell"/>
</dbReference>
<name>A0A0J9YHG5_GEOCN</name>
<dbReference type="Proteomes" id="UP000242525">
    <property type="component" value="Unassembled WGS sequence"/>
</dbReference>
<keyword evidence="5 9" id="KW-1133">Transmembrane helix</keyword>
<feature type="compositionally biased region" description="Low complexity" evidence="8">
    <location>
        <begin position="1"/>
        <end position="15"/>
    </location>
</feature>
<reference evidence="11" key="1">
    <citation type="submission" date="2014-03" db="EMBL/GenBank/DDBJ databases">
        <authorList>
            <person name="Casaregola S."/>
        </authorList>
    </citation>
    <scope>NUCLEOTIDE SEQUENCE [LARGE SCALE GENOMIC DNA]</scope>
    <source>
        <strain evidence="11">CLIB 918</strain>
    </source>
</reference>
<evidence type="ECO:0000259" key="10">
    <source>
        <dbReference type="SMART" id="SM00014"/>
    </source>
</evidence>
<evidence type="ECO:0000256" key="8">
    <source>
        <dbReference type="SAM" id="MobiDB-lite"/>
    </source>
</evidence>
<proteinExistence type="inferred from homology"/>
<evidence type="ECO:0000256" key="1">
    <source>
        <dbReference type="ARBA" id="ARBA00004477"/>
    </source>
</evidence>
<comment type="subcellular location">
    <subcellularLocation>
        <location evidence="1">Endoplasmic reticulum membrane</location>
        <topology evidence="1">Multi-pass membrane protein</topology>
    </subcellularLocation>
</comment>
<protein>
    <submittedName>
        <fullName evidence="11">Similar to Saccharomyces cerevisiae YKR053C YSR3 Dihydrosphingosine 1-phosphate phosphatase</fullName>
    </submittedName>
</protein>
<gene>
    <name evidence="11" type="ORF">BN980_GECA01s04146g</name>
</gene>
<feature type="transmembrane region" description="Helical" evidence="9">
    <location>
        <begin position="93"/>
        <end position="110"/>
    </location>
</feature>
<organism evidence="11 12">
    <name type="scientific">Geotrichum candidum</name>
    <name type="common">Oospora lactis</name>
    <name type="synonym">Dipodascus geotrichum</name>
    <dbReference type="NCBI Taxonomy" id="1173061"/>
    <lineage>
        <taxon>Eukaryota</taxon>
        <taxon>Fungi</taxon>
        <taxon>Dikarya</taxon>
        <taxon>Ascomycota</taxon>
        <taxon>Saccharomycotina</taxon>
        <taxon>Dipodascomycetes</taxon>
        <taxon>Dipodascales</taxon>
        <taxon>Dipodascaceae</taxon>
        <taxon>Geotrichum</taxon>
    </lineage>
</organism>
<evidence type="ECO:0000313" key="11">
    <source>
        <dbReference type="EMBL" id="CDO51302.1"/>
    </source>
</evidence>
<dbReference type="GO" id="GO:0042392">
    <property type="term" value="F:sphingosine-1-phosphate phosphatase activity"/>
    <property type="evidence" value="ECO:0007669"/>
    <property type="project" value="TreeGrafter"/>
</dbReference>
<comment type="similarity">
    <text evidence="7">Belongs to the type 2 lipid phosphate phosphatase family.</text>
</comment>
<evidence type="ECO:0000256" key="2">
    <source>
        <dbReference type="ARBA" id="ARBA00022692"/>
    </source>
</evidence>
<dbReference type="InterPro" id="IPR036938">
    <property type="entry name" value="PAP2/HPO_sf"/>
</dbReference>
<dbReference type="Gene3D" id="1.20.144.10">
    <property type="entry name" value="Phosphatidic acid phosphatase type 2/haloperoxidase"/>
    <property type="match status" value="1"/>
</dbReference>
<dbReference type="SMART" id="SM00014">
    <property type="entry name" value="acidPPc"/>
    <property type="match status" value="1"/>
</dbReference>
<dbReference type="OrthoDB" id="301434at2759"/>
<dbReference type="STRING" id="1173061.A0A0J9YHG5"/>
<keyword evidence="12" id="KW-1185">Reference proteome</keyword>
<feature type="region of interest" description="Disordered" evidence="8">
    <location>
        <begin position="1"/>
        <end position="35"/>
    </location>
</feature>
<feature type="transmembrane region" description="Helical" evidence="9">
    <location>
        <begin position="191"/>
        <end position="210"/>
    </location>
</feature>
<keyword evidence="2 9" id="KW-0812">Transmembrane</keyword>
<dbReference type="GO" id="GO:0006629">
    <property type="term" value="P:lipid metabolic process"/>
    <property type="evidence" value="ECO:0007669"/>
    <property type="project" value="UniProtKB-ARBA"/>
</dbReference>
<accession>A0A0J9YHG5</accession>
<feature type="transmembrane region" description="Helical" evidence="9">
    <location>
        <begin position="254"/>
        <end position="271"/>
    </location>
</feature>
<evidence type="ECO:0000256" key="3">
    <source>
        <dbReference type="ARBA" id="ARBA00022801"/>
    </source>
</evidence>
<evidence type="ECO:0000256" key="5">
    <source>
        <dbReference type="ARBA" id="ARBA00022989"/>
    </source>
</evidence>
<dbReference type="AlphaFoldDB" id="A0A0J9YHG5"/>
<feature type="transmembrane region" description="Helical" evidence="9">
    <location>
        <begin position="222"/>
        <end position="242"/>
    </location>
</feature>
<dbReference type="EMBL" id="CCBN010000001">
    <property type="protein sequence ID" value="CDO51302.1"/>
    <property type="molecule type" value="Genomic_DNA"/>
</dbReference>
<evidence type="ECO:0000256" key="9">
    <source>
        <dbReference type="SAM" id="Phobius"/>
    </source>
</evidence>
<dbReference type="Pfam" id="PF01569">
    <property type="entry name" value="PAP2"/>
    <property type="match status" value="1"/>
</dbReference>
<sequence>MSLTTTSTNTSKGSSRLATPPAAPHSPDEESKIHDAGSRADDYYAAKFSPIRAFLRNQVLLPIIAAETPVLGRLQARIRHPWLDKYFEKTSNLGTHTAYVLMLPMFFWYGNPDLGRLLTFCLAFGVYFTNVLKDYFCLPRPRSPPVVRLTTKGTTHSLEYGFPSTHTANSFSIYIVFVRELNLMFEGNYNGYYWALQALNLLYIVTLVFGRIYCGMHGFMDLLGGTAIGATVFLVRVRFAAFFDNLLLNGASQAVLWILPLALALLFFHPVPVERCPCYLDGVAFLAVIAGEWIGEWNFLQQHGGYAIAYEYRGLLHVLLRFVVGTLLVLGFRAVAKTVLKTTLFKQAATVTGEKAKLDFFVYGGVGWVTVNLAGRVFELTGV</sequence>
<dbReference type="SUPFAM" id="SSF48317">
    <property type="entry name" value="Acid phosphatase/Vanadium-dependent haloperoxidase"/>
    <property type="match status" value="1"/>
</dbReference>
<keyword evidence="6 9" id="KW-0472">Membrane</keyword>
<keyword evidence="3" id="KW-0378">Hydrolase</keyword>
<dbReference type="InterPro" id="IPR000326">
    <property type="entry name" value="PAP2/HPO"/>
</dbReference>
<evidence type="ECO:0000313" key="12">
    <source>
        <dbReference type="Proteomes" id="UP000242525"/>
    </source>
</evidence>
<feature type="domain" description="Phosphatidic acid phosphatase type 2/haloperoxidase" evidence="10">
    <location>
        <begin position="115"/>
        <end position="237"/>
    </location>
</feature>
<evidence type="ECO:0000256" key="6">
    <source>
        <dbReference type="ARBA" id="ARBA00023136"/>
    </source>
</evidence>